<dbReference type="Pfam" id="PF07504">
    <property type="entry name" value="FTP"/>
    <property type="match status" value="1"/>
</dbReference>
<dbReference type="InterPro" id="IPR011096">
    <property type="entry name" value="FTP_domain"/>
</dbReference>
<dbReference type="InterPro" id="IPR050371">
    <property type="entry name" value="Fungal_virulence_M36"/>
</dbReference>
<evidence type="ECO:0000256" key="12">
    <source>
        <dbReference type="SAM" id="SignalP"/>
    </source>
</evidence>
<accession>A0A1W1Z6Z6</accession>
<proteinExistence type="inferred from homology"/>
<feature type="signal peptide" evidence="12">
    <location>
        <begin position="1"/>
        <end position="19"/>
    </location>
</feature>
<feature type="domain" description="Secretion system C-terminal sorting" evidence="15">
    <location>
        <begin position="797"/>
        <end position="869"/>
    </location>
</feature>
<evidence type="ECO:0000256" key="10">
    <source>
        <dbReference type="ARBA" id="ARBA00023049"/>
    </source>
</evidence>
<dbReference type="GO" id="GO:0008270">
    <property type="term" value="F:zinc ion binding"/>
    <property type="evidence" value="ECO:0007669"/>
    <property type="project" value="InterPro"/>
</dbReference>
<dbReference type="InterPro" id="IPR046450">
    <property type="entry name" value="PA_dom_sf"/>
</dbReference>
<dbReference type="InterPro" id="IPR003137">
    <property type="entry name" value="PA_domain"/>
</dbReference>
<reference evidence="16 17" key="1">
    <citation type="submission" date="2017-04" db="EMBL/GenBank/DDBJ databases">
        <authorList>
            <person name="Afonso C.L."/>
            <person name="Miller P.J."/>
            <person name="Scott M.A."/>
            <person name="Spackman E."/>
            <person name="Goraichik I."/>
            <person name="Dimitrov K.M."/>
            <person name="Suarez D.L."/>
            <person name="Swayne D.E."/>
        </authorList>
    </citation>
    <scope>NUCLEOTIDE SEQUENCE [LARGE SCALE GENOMIC DNA]</scope>
    <source>
        <strain evidence="16 17">CGMCC 1.12708</strain>
    </source>
</reference>
<dbReference type="EMBL" id="FWXS01000002">
    <property type="protein sequence ID" value="SMC44154.1"/>
    <property type="molecule type" value="Genomic_DNA"/>
</dbReference>
<dbReference type="Gene3D" id="3.50.30.30">
    <property type="match status" value="1"/>
</dbReference>
<dbReference type="GO" id="GO:0004222">
    <property type="term" value="F:metalloendopeptidase activity"/>
    <property type="evidence" value="ECO:0007669"/>
    <property type="project" value="InterPro"/>
</dbReference>
<evidence type="ECO:0000259" key="13">
    <source>
        <dbReference type="Pfam" id="PF02225"/>
    </source>
</evidence>
<feature type="chain" id="PRO_5013252553" evidence="12">
    <location>
        <begin position="20"/>
        <end position="871"/>
    </location>
</feature>
<dbReference type="Proteomes" id="UP000192393">
    <property type="component" value="Unassembled WGS sequence"/>
</dbReference>
<keyword evidence="6" id="KW-0479">Metal-binding</keyword>
<keyword evidence="5" id="KW-0645">Protease</keyword>
<dbReference type="GO" id="GO:0006508">
    <property type="term" value="P:proteolysis"/>
    <property type="evidence" value="ECO:0007669"/>
    <property type="project" value="UniProtKB-KW"/>
</dbReference>
<dbReference type="GO" id="GO:0005615">
    <property type="term" value="C:extracellular space"/>
    <property type="evidence" value="ECO:0007669"/>
    <property type="project" value="InterPro"/>
</dbReference>
<evidence type="ECO:0000256" key="4">
    <source>
        <dbReference type="ARBA" id="ARBA00022525"/>
    </source>
</evidence>
<keyword evidence="17" id="KW-1185">Reference proteome</keyword>
<evidence type="ECO:0000313" key="16">
    <source>
        <dbReference type="EMBL" id="SMC44154.1"/>
    </source>
</evidence>
<keyword evidence="4" id="KW-0964">Secreted</keyword>
<dbReference type="SUPFAM" id="SSF52025">
    <property type="entry name" value="PA domain"/>
    <property type="match status" value="1"/>
</dbReference>
<dbReference type="InterPro" id="IPR026444">
    <property type="entry name" value="Secre_tail"/>
</dbReference>
<dbReference type="Gene3D" id="1.10.390.10">
    <property type="entry name" value="Neutral Protease Domain 2"/>
    <property type="match status" value="1"/>
</dbReference>
<evidence type="ECO:0000259" key="15">
    <source>
        <dbReference type="Pfam" id="PF18962"/>
    </source>
</evidence>
<dbReference type="RefSeq" id="WP_084016407.1">
    <property type="nucleotide sequence ID" value="NZ_FWXS01000002.1"/>
</dbReference>
<comment type="subcellular location">
    <subcellularLocation>
        <location evidence="2">Secreted</location>
    </subcellularLocation>
</comment>
<evidence type="ECO:0000256" key="5">
    <source>
        <dbReference type="ARBA" id="ARBA00022670"/>
    </source>
</evidence>
<keyword evidence="10" id="KW-0482">Metalloprotease</keyword>
<name>A0A1W1Z6Z6_9FLAO</name>
<dbReference type="Pfam" id="PF18962">
    <property type="entry name" value="Por_Secre_tail"/>
    <property type="match status" value="1"/>
</dbReference>
<dbReference type="SUPFAM" id="SSF55486">
    <property type="entry name" value="Metalloproteases ('zincins'), catalytic domain"/>
    <property type="match status" value="1"/>
</dbReference>
<feature type="domain" description="FTP" evidence="14">
    <location>
        <begin position="54"/>
        <end position="97"/>
    </location>
</feature>
<evidence type="ECO:0000259" key="14">
    <source>
        <dbReference type="Pfam" id="PF07504"/>
    </source>
</evidence>
<dbReference type="Pfam" id="PF02128">
    <property type="entry name" value="Peptidase_M36"/>
    <property type="match status" value="1"/>
</dbReference>
<dbReference type="OrthoDB" id="5377264at2"/>
<dbReference type="NCBIfam" id="NF038113">
    <property type="entry name" value="T9SSA_dep_M36"/>
    <property type="match status" value="1"/>
</dbReference>
<evidence type="ECO:0000256" key="6">
    <source>
        <dbReference type="ARBA" id="ARBA00022723"/>
    </source>
</evidence>
<evidence type="ECO:0000256" key="7">
    <source>
        <dbReference type="ARBA" id="ARBA00022729"/>
    </source>
</evidence>
<evidence type="ECO:0000256" key="1">
    <source>
        <dbReference type="ARBA" id="ARBA00001947"/>
    </source>
</evidence>
<comment type="cofactor">
    <cofactor evidence="1">
        <name>Zn(2+)</name>
        <dbReference type="ChEBI" id="CHEBI:29105"/>
    </cofactor>
</comment>
<keyword evidence="9" id="KW-0862">Zinc</keyword>
<dbReference type="PANTHER" id="PTHR33478">
    <property type="entry name" value="EXTRACELLULAR METALLOPROTEINASE MEP"/>
    <property type="match status" value="1"/>
</dbReference>
<feature type="domain" description="PA" evidence="13">
    <location>
        <begin position="452"/>
        <end position="539"/>
    </location>
</feature>
<protein>
    <submittedName>
        <fullName evidence="16">Por secretion system C-terminal sorting domain-containing protein</fullName>
    </submittedName>
</protein>
<dbReference type="Gene3D" id="3.10.170.10">
    <property type="match status" value="1"/>
</dbReference>
<dbReference type="InterPro" id="IPR027268">
    <property type="entry name" value="Peptidase_M4/M1_CTD_sf"/>
</dbReference>
<dbReference type="CDD" id="cd09596">
    <property type="entry name" value="M36"/>
    <property type="match status" value="1"/>
</dbReference>
<comment type="similarity">
    <text evidence="3">Belongs to the peptidase M36 family.</text>
</comment>
<dbReference type="STRING" id="1434700.SAMN06296427_102248"/>
<evidence type="ECO:0000256" key="3">
    <source>
        <dbReference type="ARBA" id="ARBA00006006"/>
    </source>
</evidence>
<evidence type="ECO:0000313" key="17">
    <source>
        <dbReference type="Proteomes" id="UP000192393"/>
    </source>
</evidence>
<dbReference type="PANTHER" id="PTHR33478:SF1">
    <property type="entry name" value="EXTRACELLULAR METALLOPROTEINASE MEP"/>
    <property type="match status" value="1"/>
</dbReference>
<dbReference type="Pfam" id="PF02225">
    <property type="entry name" value="PA"/>
    <property type="match status" value="1"/>
</dbReference>
<keyword evidence="7 12" id="KW-0732">Signal</keyword>
<organism evidence="16 17">
    <name type="scientific">Moheibacter sediminis</name>
    <dbReference type="NCBI Taxonomy" id="1434700"/>
    <lineage>
        <taxon>Bacteria</taxon>
        <taxon>Pseudomonadati</taxon>
        <taxon>Bacteroidota</taxon>
        <taxon>Flavobacteriia</taxon>
        <taxon>Flavobacteriales</taxon>
        <taxon>Weeksellaceae</taxon>
        <taxon>Moheibacter</taxon>
    </lineage>
</organism>
<evidence type="ECO:0000256" key="8">
    <source>
        <dbReference type="ARBA" id="ARBA00022801"/>
    </source>
</evidence>
<evidence type="ECO:0000256" key="9">
    <source>
        <dbReference type="ARBA" id="ARBA00022833"/>
    </source>
</evidence>
<dbReference type="InterPro" id="IPR001842">
    <property type="entry name" value="Peptidase_M36"/>
</dbReference>
<dbReference type="CDD" id="cd04818">
    <property type="entry name" value="PA_subtilisin_1"/>
    <property type="match status" value="1"/>
</dbReference>
<dbReference type="AlphaFoldDB" id="A0A1W1Z6Z6"/>
<sequence>MKKLYLSALLAFLSVTAWSQESRVLNMAKGYFIQHSTELGLKNADFQELELQTNYTNEKTNVEHAYFQQYHSGIPVYNAIANFTLKNGEIAQFNHTFQNNVPQKVNTSQANLTLEQAAATAAQNFGSTLNAENGARINTSFDNVLVYFPTEDGKLTLSWVLHLNVKIENEMQIMEVVVNAQTGAILSQHNHLLSCSFEHGHFTNPTTEFKQSENVQWLKNQFAVNTLNDGAQYRVFKLPIEAPTFGERSLISSPATTNGSPFGWHDTNGSEGAEHNFTKGNNVEAVNDQNSDGLNWIYNGAPYTFAGHAHATDGLIFDFPIDFNSSLYQSPDASTTNLFYMNNVMHDVWYQYGFTEAAGNFQVNNYGNGGVGGDEVMAFGQTGEALGEMNNARFGTPSEGGNPFMIMFMWTSAQGDDHLFSVNTAGEHQGNYSGILAGFGGGLPIPPITEDLVVIQDAGGVDVNDGCENITNGAALNGKIVMIKRGNCDFVVKVKKAQDNGAKAVVMVNNVAGAPITMGGEDASITIPSVMIRNTDGNPIIDALLAGTTLNGSVPKEGHNDGYKDGTFDNGIVAHEYGHGISTRLTGGPANSGCLNNQEQMGEGWSDYFALVMTIEPGDQGADGRGIGTYAVSQPTTGVGIRPTRYSTNMTINPSTYNSISSVSIPHGVGYVWATMLWDMTWELISQYGFDPDIYNGSGGNNLAMQLVTDGLKLQPCGPGFVTGRDAILEADEINNEGANHCRIWKSFARRGLGYGASQGSPNSVNDGVASFDMPPTEVLDCTNMGVSDLTNSELSIYPNPTRGEVYILTEKSYKDTNISIVDLTGKTVHQTNLDLSSKRGTLDVSSLPTGVYVIKIDTKEGIITKKLIKK</sequence>
<keyword evidence="11" id="KW-0865">Zymogen</keyword>
<evidence type="ECO:0000256" key="2">
    <source>
        <dbReference type="ARBA" id="ARBA00004613"/>
    </source>
</evidence>
<gene>
    <name evidence="16" type="ORF">SAMN06296427_102248</name>
</gene>
<dbReference type="NCBIfam" id="TIGR04183">
    <property type="entry name" value="Por_Secre_tail"/>
    <property type="match status" value="1"/>
</dbReference>
<keyword evidence="8" id="KW-0378">Hydrolase</keyword>
<evidence type="ECO:0000256" key="11">
    <source>
        <dbReference type="ARBA" id="ARBA00023145"/>
    </source>
</evidence>